<evidence type="ECO:0000313" key="2">
    <source>
        <dbReference type="Proteomes" id="UP001057402"/>
    </source>
</evidence>
<protein>
    <submittedName>
        <fullName evidence="1">Uncharacterized protein</fullName>
    </submittedName>
</protein>
<gene>
    <name evidence="1" type="ORF">MLD38_013136</name>
</gene>
<keyword evidence="2" id="KW-1185">Reference proteome</keyword>
<evidence type="ECO:0000313" key="1">
    <source>
        <dbReference type="EMBL" id="KAI4375241.1"/>
    </source>
</evidence>
<organism evidence="1 2">
    <name type="scientific">Melastoma candidum</name>
    <dbReference type="NCBI Taxonomy" id="119954"/>
    <lineage>
        <taxon>Eukaryota</taxon>
        <taxon>Viridiplantae</taxon>
        <taxon>Streptophyta</taxon>
        <taxon>Embryophyta</taxon>
        <taxon>Tracheophyta</taxon>
        <taxon>Spermatophyta</taxon>
        <taxon>Magnoliopsida</taxon>
        <taxon>eudicotyledons</taxon>
        <taxon>Gunneridae</taxon>
        <taxon>Pentapetalae</taxon>
        <taxon>rosids</taxon>
        <taxon>malvids</taxon>
        <taxon>Myrtales</taxon>
        <taxon>Melastomataceae</taxon>
        <taxon>Melastomatoideae</taxon>
        <taxon>Melastomateae</taxon>
        <taxon>Melastoma</taxon>
    </lineage>
</organism>
<comment type="caution">
    <text evidence="1">The sequence shown here is derived from an EMBL/GenBank/DDBJ whole genome shotgun (WGS) entry which is preliminary data.</text>
</comment>
<name>A0ACB9R801_9MYRT</name>
<accession>A0ACB9R801</accession>
<dbReference type="Proteomes" id="UP001057402">
    <property type="component" value="Chromosome 4"/>
</dbReference>
<proteinExistence type="predicted"/>
<sequence>MKFKLKAKTQESTPPIVHLATLCTILLTVIVLYNNFGGQPFPVASPRSSLARYSVISKPSRKGCDIFNGEWVQNPEAPYYTNETCWAIHNHQNCMKHGRPDTEYLRWRWKPRGCELPIFNPGEFLELMRGKSMAFVGDSLARNQVQSLICLLSREEYPEDVSPTKHLEFKRWRYTTYDFTLAIFWSPYLVKAREAEKSSPTLASQFNLYLDEFDEEWTRKMAEFSHVVISAGHWFTRPVIYYENHRRVGCNFENTGNVTRLSTFHAYGKAFRTAFRALNSMKDYKGITYLRTFSPSHFEGGPWNKGGHCQRTRPFKRNETSLEGNDIDLYKSQVEEFRKAKEEGKKRKLKYRLLDTTRPMLLRPDGHPSTYGHWPHEKLTLYNDCVHWCLPGPIDAWNDFLLEIMKRDV</sequence>
<reference evidence="2" key="1">
    <citation type="journal article" date="2023" name="Front. Plant Sci.">
        <title>Chromosomal-level genome assembly of Melastoma candidum provides insights into trichome evolution.</title>
        <authorList>
            <person name="Zhong Y."/>
            <person name="Wu W."/>
            <person name="Sun C."/>
            <person name="Zou P."/>
            <person name="Liu Y."/>
            <person name="Dai S."/>
            <person name="Zhou R."/>
        </authorList>
    </citation>
    <scope>NUCLEOTIDE SEQUENCE [LARGE SCALE GENOMIC DNA]</scope>
</reference>
<dbReference type="EMBL" id="CM042883">
    <property type="protein sequence ID" value="KAI4375241.1"/>
    <property type="molecule type" value="Genomic_DNA"/>
</dbReference>